<sequence>MYTRFLVIVILGFCCPWSVSYGQITVERKNIVDNGGYVIRNAVTSNLNYTDLVLQANPPELDAILGNVTLAPNEFARNQKWGVQYYGGTTASLTPGLNRNNTMSVYFPTSGFVTRLHDRQYTFENCYGNGEFIIRNEENKMCLCIAER</sequence>
<evidence type="ECO:0000256" key="1">
    <source>
        <dbReference type="SAM" id="SignalP"/>
    </source>
</evidence>
<feature type="signal peptide" evidence="1">
    <location>
        <begin position="1"/>
        <end position="22"/>
    </location>
</feature>
<gene>
    <name evidence="2" type="ORF">Fcan01_07763</name>
</gene>
<feature type="chain" id="PRO_5012240272" evidence="1">
    <location>
        <begin position="23"/>
        <end position="148"/>
    </location>
</feature>
<reference evidence="2 3" key="1">
    <citation type="submission" date="2015-12" db="EMBL/GenBank/DDBJ databases">
        <title>The genome of Folsomia candida.</title>
        <authorList>
            <person name="Faddeeva A."/>
            <person name="Derks M.F."/>
            <person name="Anvar Y."/>
            <person name="Smit S."/>
            <person name="Van Straalen N."/>
            <person name="Roelofs D."/>
        </authorList>
    </citation>
    <scope>NUCLEOTIDE SEQUENCE [LARGE SCALE GENOMIC DNA]</scope>
    <source>
        <strain evidence="2 3">VU population</strain>
        <tissue evidence="2">Whole body</tissue>
    </source>
</reference>
<accession>A0A226EJP6</accession>
<evidence type="ECO:0000313" key="3">
    <source>
        <dbReference type="Proteomes" id="UP000198287"/>
    </source>
</evidence>
<dbReference type="AlphaFoldDB" id="A0A226EJP6"/>
<evidence type="ECO:0000313" key="2">
    <source>
        <dbReference type="EMBL" id="OXA56981.1"/>
    </source>
</evidence>
<organism evidence="2 3">
    <name type="scientific">Folsomia candida</name>
    <name type="common">Springtail</name>
    <dbReference type="NCBI Taxonomy" id="158441"/>
    <lineage>
        <taxon>Eukaryota</taxon>
        <taxon>Metazoa</taxon>
        <taxon>Ecdysozoa</taxon>
        <taxon>Arthropoda</taxon>
        <taxon>Hexapoda</taxon>
        <taxon>Collembola</taxon>
        <taxon>Entomobryomorpha</taxon>
        <taxon>Isotomoidea</taxon>
        <taxon>Isotomidae</taxon>
        <taxon>Proisotominae</taxon>
        <taxon>Folsomia</taxon>
    </lineage>
</organism>
<proteinExistence type="predicted"/>
<keyword evidence="1" id="KW-0732">Signal</keyword>
<keyword evidence="3" id="KW-1185">Reference proteome</keyword>
<comment type="caution">
    <text evidence="2">The sequence shown here is derived from an EMBL/GenBank/DDBJ whole genome shotgun (WGS) entry which is preliminary data.</text>
</comment>
<dbReference type="EMBL" id="LNIX01000003">
    <property type="protein sequence ID" value="OXA56981.1"/>
    <property type="molecule type" value="Genomic_DNA"/>
</dbReference>
<protein>
    <submittedName>
        <fullName evidence="2">Uncharacterized protein</fullName>
    </submittedName>
</protein>
<name>A0A226EJP6_FOLCA</name>
<dbReference type="Proteomes" id="UP000198287">
    <property type="component" value="Unassembled WGS sequence"/>
</dbReference>